<dbReference type="Proteomes" id="UP000735302">
    <property type="component" value="Unassembled WGS sequence"/>
</dbReference>
<keyword evidence="1" id="KW-1133">Transmembrane helix</keyword>
<protein>
    <submittedName>
        <fullName evidence="2">Oxalate:formate antiporter</fullName>
    </submittedName>
</protein>
<organism evidence="2 3">
    <name type="scientific">Plakobranchus ocellatus</name>
    <dbReference type="NCBI Taxonomy" id="259542"/>
    <lineage>
        <taxon>Eukaryota</taxon>
        <taxon>Metazoa</taxon>
        <taxon>Spiralia</taxon>
        <taxon>Lophotrochozoa</taxon>
        <taxon>Mollusca</taxon>
        <taxon>Gastropoda</taxon>
        <taxon>Heterobranchia</taxon>
        <taxon>Euthyneura</taxon>
        <taxon>Panpulmonata</taxon>
        <taxon>Sacoglossa</taxon>
        <taxon>Placobranchoidea</taxon>
        <taxon>Plakobranchidae</taxon>
        <taxon>Plakobranchus</taxon>
    </lineage>
</organism>
<proteinExistence type="predicted"/>
<evidence type="ECO:0000313" key="2">
    <source>
        <dbReference type="EMBL" id="GFO06634.1"/>
    </source>
</evidence>
<reference evidence="2 3" key="1">
    <citation type="journal article" date="2021" name="Elife">
        <title>Chloroplast acquisition without the gene transfer in kleptoplastic sea slugs, Plakobranchus ocellatus.</title>
        <authorList>
            <person name="Maeda T."/>
            <person name="Takahashi S."/>
            <person name="Yoshida T."/>
            <person name="Shimamura S."/>
            <person name="Takaki Y."/>
            <person name="Nagai Y."/>
            <person name="Toyoda A."/>
            <person name="Suzuki Y."/>
            <person name="Arimoto A."/>
            <person name="Ishii H."/>
            <person name="Satoh N."/>
            <person name="Nishiyama T."/>
            <person name="Hasebe M."/>
            <person name="Maruyama T."/>
            <person name="Minagawa J."/>
            <person name="Obokata J."/>
            <person name="Shigenobu S."/>
        </authorList>
    </citation>
    <scope>NUCLEOTIDE SEQUENCE [LARGE SCALE GENOMIC DNA]</scope>
</reference>
<evidence type="ECO:0000313" key="3">
    <source>
        <dbReference type="Proteomes" id="UP000735302"/>
    </source>
</evidence>
<name>A0AAV4AG34_9GAST</name>
<evidence type="ECO:0000256" key="1">
    <source>
        <dbReference type="SAM" id="Phobius"/>
    </source>
</evidence>
<feature type="transmembrane region" description="Helical" evidence="1">
    <location>
        <begin position="20"/>
        <end position="40"/>
    </location>
</feature>
<keyword evidence="1" id="KW-0472">Membrane</keyword>
<dbReference type="AlphaFoldDB" id="A0AAV4AG34"/>
<feature type="transmembrane region" description="Helical" evidence="1">
    <location>
        <begin position="105"/>
        <end position="127"/>
    </location>
</feature>
<dbReference type="EMBL" id="BLXT01003780">
    <property type="protein sequence ID" value="GFO06634.1"/>
    <property type="molecule type" value="Genomic_DNA"/>
</dbReference>
<accession>A0AAV4AG34</accession>
<comment type="caution">
    <text evidence="2">The sequence shown here is derived from an EMBL/GenBank/DDBJ whole genome shotgun (WGS) entry which is preliminary data.</text>
</comment>
<gene>
    <name evidence="2" type="ORF">PoB_003313900</name>
</gene>
<sequence length="226" mass="25180">MVICGLSMLGSAWVLQHSVAWTVALYSVFFGVAVGINFSVSYQLVGGWAPDNFALFTATVTSFPTTLSIIQNQLITAYVNPENLKADAQVGHRTYFSQSEILSRVPMIVIMYGAMTFVLQMVGYILISNPPEIFSDDPILRNSDRNHSKNLESAKHNSDILTSDGKLHNFLDRVKRYGLNNENRTTNITENCRNVPSTIEQNEISAKNDFERNSAAAHHIEHVPKS</sequence>
<keyword evidence="1" id="KW-0812">Transmembrane</keyword>
<keyword evidence="3" id="KW-1185">Reference proteome</keyword>